<dbReference type="STRING" id="1817772.A2527_12710"/>
<comment type="caution">
    <text evidence="1">The sequence shown here is derived from an EMBL/GenBank/DDBJ whole genome shotgun (WGS) entry which is preliminary data.</text>
</comment>
<sequence length="155" mass="17853">MPDFTLFFPWQTRVLPLDYTPQTSNPKEFMVACLYKEPQFRFRAGQQQLNLSGPYYPPNGSKMFSHLTDLIDRNDLKQLTIDACIVRLDRSSLSGLLGFLDMLNNRKIKTRFRWLYFADSSAGNLISPEMFHQMPLVECEMVAINPQACSLCKGC</sequence>
<dbReference type="AlphaFoldDB" id="A0A1F6GA91"/>
<accession>A0A1F6GA91</accession>
<organism evidence="1 2">
    <name type="scientific">Candidatus Lambdaproteobacteria bacterium RIFOXYD2_FULL_50_16</name>
    <dbReference type="NCBI Taxonomy" id="1817772"/>
    <lineage>
        <taxon>Bacteria</taxon>
        <taxon>Pseudomonadati</taxon>
        <taxon>Pseudomonadota</taxon>
        <taxon>Candidatus Lambdaproteobacteria</taxon>
    </lineage>
</organism>
<proteinExistence type="predicted"/>
<protein>
    <recommendedName>
        <fullName evidence="3">SiaC family regulatory phosphoprotein domain-containing protein</fullName>
    </recommendedName>
</protein>
<reference evidence="1 2" key="1">
    <citation type="journal article" date="2016" name="Nat. Commun.">
        <title>Thousands of microbial genomes shed light on interconnected biogeochemical processes in an aquifer system.</title>
        <authorList>
            <person name="Anantharaman K."/>
            <person name="Brown C.T."/>
            <person name="Hug L.A."/>
            <person name="Sharon I."/>
            <person name="Castelle C.J."/>
            <person name="Probst A.J."/>
            <person name="Thomas B.C."/>
            <person name="Singh A."/>
            <person name="Wilkins M.J."/>
            <person name="Karaoz U."/>
            <person name="Brodie E.L."/>
            <person name="Williams K.H."/>
            <person name="Hubbard S.S."/>
            <person name="Banfield J.F."/>
        </authorList>
    </citation>
    <scope>NUCLEOTIDE SEQUENCE [LARGE SCALE GENOMIC DNA]</scope>
</reference>
<evidence type="ECO:0000313" key="1">
    <source>
        <dbReference type="EMBL" id="OGG95028.1"/>
    </source>
</evidence>
<dbReference type="EMBL" id="MFNE01000029">
    <property type="protein sequence ID" value="OGG95028.1"/>
    <property type="molecule type" value="Genomic_DNA"/>
</dbReference>
<gene>
    <name evidence="1" type="ORF">A2527_12710</name>
</gene>
<evidence type="ECO:0008006" key="3">
    <source>
        <dbReference type="Google" id="ProtNLM"/>
    </source>
</evidence>
<evidence type="ECO:0000313" key="2">
    <source>
        <dbReference type="Proteomes" id="UP000178449"/>
    </source>
</evidence>
<dbReference type="Proteomes" id="UP000178449">
    <property type="component" value="Unassembled WGS sequence"/>
</dbReference>
<name>A0A1F6GA91_9PROT</name>